<dbReference type="SUPFAM" id="SSF55486">
    <property type="entry name" value="Metalloproteases ('zincins'), catalytic domain"/>
    <property type="match status" value="1"/>
</dbReference>
<dbReference type="Proteomes" id="UP000238634">
    <property type="component" value="Unassembled WGS sequence"/>
</dbReference>
<evidence type="ECO:0000256" key="3">
    <source>
        <dbReference type="ARBA" id="ARBA00022723"/>
    </source>
</evidence>
<dbReference type="AlphaFoldDB" id="A0A2T1D642"/>
<keyword evidence="3" id="KW-0479">Metal-binding</keyword>
<evidence type="ECO:0000313" key="12">
    <source>
        <dbReference type="Proteomes" id="UP000238634"/>
    </source>
</evidence>
<evidence type="ECO:0000256" key="2">
    <source>
        <dbReference type="ARBA" id="ARBA00022670"/>
    </source>
</evidence>
<keyword evidence="12" id="KW-1185">Reference proteome</keyword>
<dbReference type="RefSeq" id="WP_073072380.1">
    <property type="nucleotide sequence ID" value="NZ_MPPI01000015.1"/>
</dbReference>
<accession>A0A2T1D642</accession>
<evidence type="ECO:0000256" key="1">
    <source>
        <dbReference type="ARBA" id="ARBA00009388"/>
    </source>
</evidence>
<dbReference type="InterPro" id="IPR052759">
    <property type="entry name" value="Metalloprotease_M4"/>
</dbReference>
<comment type="function">
    <text evidence="8">Extracellular zinc metalloprotease.</text>
</comment>
<dbReference type="InterPro" id="IPR027268">
    <property type="entry name" value="Peptidase_M4/M1_CTD_sf"/>
</dbReference>
<reference evidence="11 12" key="2">
    <citation type="submission" date="2018-03" db="EMBL/GenBank/DDBJ databases">
        <title>The ancient ancestry and fast evolution of plastids.</title>
        <authorList>
            <person name="Moore K.R."/>
            <person name="Magnabosco C."/>
            <person name="Momper L."/>
            <person name="Gold D.A."/>
            <person name="Bosak T."/>
            <person name="Fournier G.P."/>
        </authorList>
    </citation>
    <scope>NUCLEOTIDE SEQUENCE [LARGE SCALE GENOMIC DNA]</scope>
    <source>
        <strain evidence="11 12">ULC007</strain>
    </source>
</reference>
<evidence type="ECO:0000256" key="6">
    <source>
        <dbReference type="ARBA" id="ARBA00023049"/>
    </source>
</evidence>
<dbReference type="GO" id="GO:0046872">
    <property type="term" value="F:metal ion binding"/>
    <property type="evidence" value="ECO:0007669"/>
    <property type="project" value="UniProtKB-UniRule"/>
</dbReference>
<dbReference type="OrthoDB" id="291295at2"/>
<dbReference type="GO" id="GO:0004222">
    <property type="term" value="F:metalloendopeptidase activity"/>
    <property type="evidence" value="ECO:0007669"/>
    <property type="project" value="UniProtKB-UniRule"/>
</dbReference>
<feature type="domain" description="Peptidase M4" evidence="9">
    <location>
        <begin position="75"/>
        <end position="184"/>
    </location>
</feature>
<name>A0A2T1D642_9CYAN</name>
<keyword evidence="2 8" id="KW-0645">Protease</keyword>
<keyword evidence="4 8" id="KW-0378">Hydrolase</keyword>
<evidence type="ECO:0000259" key="9">
    <source>
        <dbReference type="Pfam" id="PF01447"/>
    </source>
</evidence>
<evidence type="ECO:0000313" key="11">
    <source>
        <dbReference type="EMBL" id="PSB15985.1"/>
    </source>
</evidence>
<dbReference type="InterPro" id="IPR013856">
    <property type="entry name" value="Peptidase_M4_domain"/>
</dbReference>
<dbReference type="PANTHER" id="PTHR43579:SF1">
    <property type="entry name" value="NEUTRAL METALLOPROTEINASE"/>
    <property type="match status" value="1"/>
</dbReference>
<comment type="subcellular location">
    <subcellularLocation>
        <location evidence="8">Secreted</location>
    </subcellularLocation>
</comment>
<keyword evidence="5 8" id="KW-0862">Zinc</keyword>
<protein>
    <recommendedName>
        <fullName evidence="8">Neutral metalloproteinase</fullName>
        <ecNumber evidence="8">3.4.24.-</ecNumber>
    </recommendedName>
</protein>
<dbReference type="Gene3D" id="1.10.390.10">
    <property type="entry name" value="Neutral Protease Domain 2"/>
    <property type="match status" value="1"/>
</dbReference>
<dbReference type="GO" id="GO:0006508">
    <property type="term" value="P:proteolysis"/>
    <property type="evidence" value="ECO:0007669"/>
    <property type="project" value="UniProtKB-KW"/>
</dbReference>
<dbReference type="Pfam" id="PF01447">
    <property type="entry name" value="Peptidase_M4"/>
    <property type="match status" value="1"/>
</dbReference>
<dbReference type="EC" id="3.4.24.-" evidence="8"/>
<keyword evidence="6 8" id="KW-0482">Metalloprotease</keyword>
<dbReference type="InterPro" id="IPR023612">
    <property type="entry name" value="Peptidase_M4"/>
</dbReference>
<evidence type="ECO:0000256" key="7">
    <source>
        <dbReference type="PIRSR" id="PIRSR623612-1"/>
    </source>
</evidence>
<proteinExistence type="inferred from homology"/>
<evidence type="ECO:0000256" key="8">
    <source>
        <dbReference type="RuleBase" id="RU366073"/>
    </source>
</evidence>
<organism evidence="11 12">
    <name type="scientific">Phormidesmis priestleyi ULC007</name>
    <dbReference type="NCBI Taxonomy" id="1920490"/>
    <lineage>
        <taxon>Bacteria</taxon>
        <taxon>Bacillati</taxon>
        <taxon>Cyanobacteriota</taxon>
        <taxon>Cyanophyceae</taxon>
        <taxon>Leptolyngbyales</taxon>
        <taxon>Leptolyngbyaceae</taxon>
        <taxon>Phormidesmis</taxon>
    </lineage>
</organism>
<evidence type="ECO:0000256" key="4">
    <source>
        <dbReference type="ARBA" id="ARBA00022801"/>
    </source>
</evidence>
<comment type="caution">
    <text evidence="11">The sequence shown here is derived from an EMBL/GenBank/DDBJ whole genome shotgun (WGS) entry which is preliminary data.</text>
</comment>
<evidence type="ECO:0000259" key="10">
    <source>
        <dbReference type="Pfam" id="PF02868"/>
    </source>
</evidence>
<dbReference type="STRING" id="1920490.GCA_001895925_01152"/>
<dbReference type="PANTHER" id="PTHR43579">
    <property type="match status" value="1"/>
</dbReference>
<dbReference type="PRINTS" id="PR00730">
    <property type="entry name" value="THERMOLYSIN"/>
</dbReference>
<comment type="similarity">
    <text evidence="1 8">Belongs to the peptidase M4 family.</text>
</comment>
<dbReference type="EMBL" id="PVWG01000049">
    <property type="protein sequence ID" value="PSB15985.1"/>
    <property type="molecule type" value="Genomic_DNA"/>
</dbReference>
<dbReference type="Pfam" id="PF02868">
    <property type="entry name" value="Peptidase_M4_C"/>
    <property type="match status" value="1"/>
</dbReference>
<feature type="domain" description="Peptidase M4 C-terminal" evidence="10">
    <location>
        <begin position="187"/>
        <end position="355"/>
    </location>
</feature>
<keyword evidence="8" id="KW-0964">Secreted</keyword>
<comment type="cofactor">
    <cofactor evidence="8">
        <name>Zn(2+)</name>
        <dbReference type="ChEBI" id="CHEBI:29105"/>
    </cofactor>
</comment>
<dbReference type="Gene3D" id="3.10.170.10">
    <property type="match status" value="1"/>
</dbReference>
<feature type="active site" description="Proton donor" evidence="7">
    <location>
        <position position="278"/>
    </location>
</feature>
<feature type="active site" evidence="7">
    <location>
        <position position="177"/>
    </location>
</feature>
<reference evidence="11 12" key="1">
    <citation type="submission" date="2018-02" db="EMBL/GenBank/DDBJ databases">
        <authorList>
            <person name="Cohen D.B."/>
            <person name="Kent A.D."/>
        </authorList>
    </citation>
    <scope>NUCLEOTIDE SEQUENCE [LARGE SCALE GENOMIC DNA]</scope>
    <source>
        <strain evidence="11 12">ULC007</strain>
    </source>
</reference>
<dbReference type="InterPro" id="IPR001570">
    <property type="entry name" value="Peptidase_M4_C_domain"/>
</dbReference>
<sequence length="356" mass="39182">MRKITKRLLGKHQGFHVCPICCILPPYMTDHIILSGNQTQREWALETLRSSEQFRGRREAIGSTRFMSPAGTKRRTIFDAKNGTDLPGTLVRGEGDPPTGNIAADEAYDGSGATYDFYYEVFQRNSIDGFGMRLDSTVHFDRNYDNAFWNGSQMVYGDGDGEIFDRFTKSIDVIGHELTHGVTQSEAALIYRGQPGALNESFSDVFGSLIKQKTLNQTAEQADWLIGQGLFTSKISGVALRSMKAPGTAYDDRVLGKDPQPAVLKNLYTGTADNGGVHINSGIPNRAFYLAAIEIGGYAWEKAGKIWYVALTERLSRRATFKTAANATTTIAAELYGKNGKEHVALQNAWKTVGVI</sequence>
<gene>
    <name evidence="11" type="ORF">C7B65_22905</name>
</gene>
<dbReference type="CDD" id="cd09597">
    <property type="entry name" value="M4_TLP"/>
    <property type="match status" value="1"/>
</dbReference>
<evidence type="ECO:0000256" key="5">
    <source>
        <dbReference type="ARBA" id="ARBA00022833"/>
    </source>
</evidence>
<dbReference type="GO" id="GO:0005576">
    <property type="term" value="C:extracellular region"/>
    <property type="evidence" value="ECO:0007669"/>
    <property type="project" value="UniProtKB-SubCell"/>
</dbReference>